<comment type="caution">
    <text evidence="2">The sequence shown here is derived from an EMBL/GenBank/DDBJ whole genome shotgun (WGS) entry which is preliminary data.</text>
</comment>
<keyword evidence="3" id="KW-1185">Reference proteome</keyword>
<gene>
    <name evidence="2" type="ORF">PVAND_005436</name>
</gene>
<keyword evidence="1" id="KW-0175">Coiled coil</keyword>
<reference evidence="2" key="1">
    <citation type="submission" date="2021-03" db="EMBL/GenBank/DDBJ databases">
        <title>Chromosome level genome of the anhydrobiotic midge Polypedilum vanderplanki.</title>
        <authorList>
            <person name="Yoshida Y."/>
            <person name="Kikawada T."/>
            <person name="Gusev O."/>
        </authorList>
    </citation>
    <scope>NUCLEOTIDE SEQUENCE</scope>
    <source>
        <strain evidence="2">NIAS01</strain>
        <tissue evidence="2">Whole body or cell culture</tissue>
    </source>
</reference>
<accession>A0A9J6C063</accession>
<dbReference type="Proteomes" id="UP001107558">
    <property type="component" value="Chromosome 2"/>
</dbReference>
<protein>
    <submittedName>
        <fullName evidence="2">Uncharacterized protein</fullName>
    </submittedName>
</protein>
<evidence type="ECO:0000256" key="1">
    <source>
        <dbReference type="SAM" id="Coils"/>
    </source>
</evidence>
<name>A0A9J6C063_POLVA</name>
<sequence length="445" mass="52266">MVKIHSAFVDKNNILKLENELGIVKDKLKSSKIKIEYLKRKDKIEEKLRELYNNQNHQSSLHNTKNIIQHQNSFASLTRKPSFQLTQSKTSLSFENLTNYVKDSSSNSQIAKQTKIVIHDKIPSCTSFATCSKCKLLKGKISEETLKSLKSSPNLNLEKKNLEKQIDEVIKEQNSRYDSFMVSENNKPQEFVVYTTLGIDINNSLNTQGNENTVKEKEDQKEFNKENQKFILNENFKENETSETLENKSSVYSSIDDFNYCESYLESKYEIEKQNMVIHNLELEFREKFNNHYSNFELQKLRSKLDFEIKKLRKMVDYAVQKKRQNRDMHWGTIQIISLDLNQTYSKLSKSPIEDNLDRKSNNKKNSLLIIQKELQSMEQRIKKLNQHNNDLLKILKEICYNNVDSGILQQIKTAIINLLIRIAAIKNMFDKTHIKIHMYENLNN</sequence>
<evidence type="ECO:0000313" key="2">
    <source>
        <dbReference type="EMBL" id="KAG5675540.1"/>
    </source>
</evidence>
<dbReference type="AlphaFoldDB" id="A0A9J6C063"/>
<proteinExistence type="predicted"/>
<organism evidence="2 3">
    <name type="scientific">Polypedilum vanderplanki</name>
    <name type="common">Sleeping chironomid midge</name>
    <dbReference type="NCBI Taxonomy" id="319348"/>
    <lineage>
        <taxon>Eukaryota</taxon>
        <taxon>Metazoa</taxon>
        <taxon>Ecdysozoa</taxon>
        <taxon>Arthropoda</taxon>
        <taxon>Hexapoda</taxon>
        <taxon>Insecta</taxon>
        <taxon>Pterygota</taxon>
        <taxon>Neoptera</taxon>
        <taxon>Endopterygota</taxon>
        <taxon>Diptera</taxon>
        <taxon>Nematocera</taxon>
        <taxon>Chironomoidea</taxon>
        <taxon>Chironomidae</taxon>
        <taxon>Chironominae</taxon>
        <taxon>Polypedilum</taxon>
        <taxon>Polypedilum</taxon>
    </lineage>
</organism>
<evidence type="ECO:0000313" key="3">
    <source>
        <dbReference type="Proteomes" id="UP001107558"/>
    </source>
</evidence>
<feature type="coiled-coil region" evidence="1">
    <location>
        <begin position="368"/>
        <end position="395"/>
    </location>
</feature>
<dbReference type="EMBL" id="JADBJN010000002">
    <property type="protein sequence ID" value="KAG5675540.1"/>
    <property type="molecule type" value="Genomic_DNA"/>
</dbReference>